<protein>
    <recommendedName>
        <fullName evidence="2">Nudix hydrolase domain-containing protein</fullName>
    </recommendedName>
</protein>
<sequence>MENLLDIVNEQDEVIGRATAQEIHAKLLHHRVAAVFVFCGDKLLVQQRARVKDGLLDHSVGGHVDAGEFYEKAAAREMQEEIGLEVSLQFVGRVPGADRRNHVLSLFEVEIDNVQFESLEIDMREMEELIPMTLEEVSQKMNENPAAFTDGFLSTFNFYVTKKGLSIPLVPRK</sequence>
<evidence type="ECO:0000313" key="3">
    <source>
        <dbReference type="EMBL" id="PIR87031.1"/>
    </source>
</evidence>
<feature type="domain" description="Nudix hydrolase" evidence="2">
    <location>
        <begin position="28"/>
        <end position="154"/>
    </location>
</feature>
<dbReference type="Gene3D" id="3.90.79.10">
    <property type="entry name" value="Nucleoside Triphosphate Pyrophosphohydrolase"/>
    <property type="match status" value="1"/>
</dbReference>
<dbReference type="InterPro" id="IPR000086">
    <property type="entry name" value="NUDIX_hydrolase_dom"/>
</dbReference>
<dbReference type="EMBL" id="PFBD01000020">
    <property type="protein sequence ID" value="PIR87031.1"/>
    <property type="molecule type" value="Genomic_DNA"/>
</dbReference>
<organism evidence="3 4">
    <name type="scientific">Candidatus Harrisonbacteria bacterium CG10_big_fil_rev_8_21_14_0_10_49_15</name>
    <dbReference type="NCBI Taxonomy" id="1974587"/>
    <lineage>
        <taxon>Bacteria</taxon>
        <taxon>Candidatus Harrisoniibacteriota</taxon>
    </lineage>
</organism>
<dbReference type="PANTHER" id="PTHR10885">
    <property type="entry name" value="ISOPENTENYL-DIPHOSPHATE DELTA-ISOMERASE"/>
    <property type="match status" value="1"/>
</dbReference>
<name>A0A2H0UKV8_9BACT</name>
<dbReference type="Proteomes" id="UP000229526">
    <property type="component" value="Unassembled WGS sequence"/>
</dbReference>
<dbReference type="PANTHER" id="PTHR10885:SF0">
    <property type="entry name" value="ISOPENTENYL-DIPHOSPHATE DELTA-ISOMERASE"/>
    <property type="match status" value="1"/>
</dbReference>
<dbReference type="GO" id="GO:0016787">
    <property type="term" value="F:hydrolase activity"/>
    <property type="evidence" value="ECO:0007669"/>
    <property type="project" value="UniProtKB-KW"/>
</dbReference>
<dbReference type="Pfam" id="PF00293">
    <property type="entry name" value="NUDIX"/>
    <property type="match status" value="1"/>
</dbReference>
<evidence type="ECO:0000259" key="2">
    <source>
        <dbReference type="PROSITE" id="PS51462"/>
    </source>
</evidence>
<dbReference type="AlphaFoldDB" id="A0A2H0UKV8"/>
<dbReference type="SUPFAM" id="SSF55811">
    <property type="entry name" value="Nudix"/>
    <property type="match status" value="1"/>
</dbReference>
<keyword evidence="1" id="KW-0378">Hydrolase</keyword>
<evidence type="ECO:0000313" key="4">
    <source>
        <dbReference type="Proteomes" id="UP000229526"/>
    </source>
</evidence>
<comment type="caution">
    <text evidence="3">The sequence shown here is derived from an EMBL/GenBank/DDBJ whole genome shotgun (WGS) entry which is preliminary data.</text>
</comment>
<dbReference type="PROSITE" id="PS00893">
    <property type="entry name" value="NUDIX_BOX"/>
    <property type="match status" value="1"/>
</dbReference>
<evidence type="ECO:0000256" key="1">
    <source>
        <dbReference type="ARBA" id="ARBA00022801"/>
    </source>
</evidence>
<dbReference type="InterPro" id="IPR020084">
    <property type="entry name" value="NUDIX_hydrolase_CS"/>
</dbReference>
<proteinExistence type="predicted"/>
<dbReference type="InterPro" id="IPR015797">
    <property type="entry name" value="NUDIX_hydrolase-like_dom_sf"/>
</dbReference>
<gene>
    <name evidence="3" type="ORF">COU11_02260</name>
</gene>
<dbReference type="PROSITE" id="PS51462">
    <property type="entry name" value="NUDIX"/>
    <property type="match status" value="1"/>
</dbReference>
<reference evidence="4" key="1">
    <citation type="submission" date="2017-09" db="EMBL/GenBank/DDBJ databases">
        <title>Depth-based differentiation of microbial function through sediment-hosted aquifers and enrichment of novel symbionts in the deep terrestrial subsurface.</title>
        <authorList>
            <person name="Probst A.J."/>
            <person name="Ladd B."/>
            <person name="Jarett J.K."/>
            <person name="Geller-Mcgrath D.E."/>
            <person name="Sieber C.M.K."/>
            <person name="Emerson J.B."/>
            <person name="Anantharaman K."/>
            <person name="Thomas B.C."/>
            <person name="Malmstrom R."/>
            <person name="Stieglmeier M."/>
            <person name="Klingl A."/>
            <person name="Woyke T."/>
            <person name="Ryan C.M."/>
            <person name="Banfield J.F."/>
        </authorList>
    </citation>
    <scope>NUCLEOTIDE SEQUENCE [LARGE SCALE GENOMIC DNA]</scope>
</reference>
<accession>A0A2H0UKV8</accession>